<dbReference type="PANTHER" id="PTHR11228:SF35">
    <property type="entry name" value="MOLYBDENUM COFACTOR BIOSYNTHESIS PROTEIN A-RELATED"/>
    <property type="match status" value="1"/>
</dbReference>
<dbReference type="AlphaFoldDB" id="A0A0F9MW37"/>
<feature type="domain" description="Radical SAM core" evidence="5">
    <location>
        <begin position="1"/>
        <end position="203"/>
    </location>
</feature>
<keyword evidence="2" id="KW-0479">Metal-binding</keyword>
<evidence type="ECO:0000256" key="1">
    <source>
        <dbReference type="ARBA" id="ARBA00022691"/>
    </source>
</evidence>
<dbReference type="PANTHER" id="PTHR11228">
    <property type="entry name" value="RADICAL SAM DOMAIN PROTEIN"/>
    <property type="match status" value="1"/>
</dbReference>
<reference evidence="6" key="1">
    <citation type="journal article" date="2015" name="Nature">
        <title>Complex archaea that bridge the gap between prokaryotes and eukaryotes.</title>
        <authorList>
            <person name="Spang A."/>
            <person name="Saw J.H."/>
            <person name="Jorgensen S.L."/>
            <person name="Zaremba-Niedzwiedzka K."/>
            <person name="Martijn J."/>
            <person name="Lind A.E."/>
            <person name="van Eijk R."/>
            <person name="Schleper C."/>
            <person name="Guy L."/>
            <person name="Ettema T.J."/>
        </authorList>
    </citation>
    <scope>NUCLEOTIDE SEQUENCE</scope>
</reference>
<dbReference type="GO" id="GO:0003824">
    <property type="term" value="F:catalytic activity"/>
    <property type="evidence" value="ECO:0007669"/>
    <property type="project" value="InterPro"/>
</dbReference>
<dbReference type="GO" id="GO:0046872">
    <property type="term" value="F:metal ion binding"/>
    <property type="evidence" value="ECO:0007669"/>
    <property type="project" value="UniProtKB-KW"/>
</dbReference>
<feature type="non-terminal residue" evidence="6">
    <location>
        <position position="403"/>
    </location>
</feature>
<dbReference type="SFLD" id="SFLDG01067">
    <property type="entry name" value="SPASM/twitch_domain_containing"/>
    <property type="match status" value="1"/>
</dbReference>
<evidence type="ECO:0000256" key="3">
    <source>
        <dbReference type="ARBA" id="ARBA00023004"/>
    </source>
</evidence>
<dbReference type="InterPro" id="IPR058240">
    <property type="entry name" value="rSAM_sf"/>
</dbReference>
<evidence type="ECO:0000256" key="2">
    <source>
        <dbReference type="ARBA" id="ARBA00022723"/>
    </source>
</evidence>
<dbReference type="GO" id="GO:0051536">
    <property type="term" value="F:iron-sulfur cluster binding"/>
    <property type="evidence" value="ECO:0007669"/>
    <property type="project" value="UniProtKB-KW"/>
</dbReference>
<name>A0A0F9MW37_9ZZZZ</name>
<evidence type="ECO:0000313" key="6">
    <source>
        <dbReference type="EMBL" id="KKM80835.1"/>
    </source>
</evidence>
<gene>
    <name evidence="6" type="ORF">LCGC14_1335810</name>
</gene>
<dbReference type="SFLD" id="SFLDS00029">
    <property type="entry name" value="Radical_SAM"/>
    <property type="match status" value="1"/>
</dbReference>
<dbReference type="Gene3D" id="3.20.20.70">
    <property type="entry name" value="Aldolase class I"/>
    <property type="match status" value="1"/>
</dbReference>
<dbReference type="InterPro" id="IPR050377">
    <property type="entry name" value="Radical_SAM_PqqE_MftC-like"/>
</dbReference>
<sequence>MEKMFKSCLFIINRECNLNCPFCNVTKIGTKNAPFDDVVEALGTMAELSNFIIIMGGEPLMYDEIFKVIHILDELGADFTIVTNGTLLTDNNIKKLKKAGLNNITVSMDYFKGFNLEKIIKLNKYFDDVSVSLVYDSNMVGKLYDTVKSLSDSNIWSIISLYNYSVDKRKHYLMAEGDKNNIISEYQENDMVIDITKVVAYFDNLLIHNSKQYLQNIPNFYKTLDWHCSYPHRLVVNNDLSIMPCEDMGPGFPKLTVSQLKFFAKDPKFMEQFANDFERKVKLCKGCYISCYYDLDILTPLEISHKGGKNVKFGDSRMSLCIRSKNREIKIEEEHICWFCGNLIKISDSSERHCAKCGFKKCTHCGKCYCDANIEERELLVYVNQEYCCNEKRLSNINKKEFY</sequence>
<evidence type="ECO:0000259" key="5">
    <source>
        <dbReference type="PROSITE" id="PS51918"/>
    </source>
</evidence>
<comment type="caution">
    <text evidence="6">The sequence shown here is derived from an EMBL/GenBank/DDBJ whole genome shotgun (WGS) entry which is preliminary data.</text>
</comment>
<dbReference type="PROSITE" id="PS51918">
    <property type="entry name" value="RADICAL_SAM"/>
    <property type="match status" value="1"/>
</dbReference>
<dbReference type="SUPFAM" id="SSF102114">
    <property type="entry name" value="Radical SAM enzymes"/>
    <property type="match status" value="1"/>
</dbReference>
<keyword evidence="3" id="KW-0408">Iron</keyword>
<dbReference type="InterPro" id="IPR013785">
    <property type="entry name" value="Aldolase_TIM"/>
</dbReference>
<organism evidence="6">
    <name type="scientific">marine sediment metagenome</name>
    <dbReference type="NCBI Taxonomy" id="412755"/>
    <lineage>
        <taxon>unclassified sequences</taxon>
        <taxon>metagenomes</taxon>
        <taxon>ecological metagenomes</taxon>
    </lineage>
</organism>
<dbReference type="EMBL" id="LAZR01008120">
    <property type="protein sequence ID" value="KKM80835.1"/>
    <property type="molecule type" value="Genomic_DNA"/>
</dbReference>
<protein>
    <recommendedName>
        <fullName evidence="5">Radical SAM core domain-containing protein</fullName>
    </recommendedName>
</protein>
<keyword evidence="1" id="KW-0949">S-adenosyl-L-methionine</keyword>
<dbReference type="InterPro" id="IPR007197">
    <property type="entry name" value="rSAM"/>
</dbReference>
<proteinExistence type="predicted"/>
<keyword evidence="4" id="KW-0411">Iron-sulfur</keyword>
<dbReference type="CDD" id="cd01335">
    <property type="entry name" value="Radical_SAM"/>
    <property type="match status" value="1"/>
</dbReference>
<accession>A0A0F9MW37</accession>
<dbReference type="Pfam" id="PF04055">
    <property type="entry name" value="Radical_SAM"/>
    <property type="match status" value="1"/>
</dbReference>
<evidence type="ECO:0000256" key="4">
    <source>
        <dbReference type="ARBA" id="ARBA00023014"/>
    </source>
</evidence>